<reference evidence="2" key="1">
    <citation type="submission" date="2015-10" db="EMBL/GenBank/DDBJ databases">
        <authorList>
            <person name="Gilbert D.G."/>
        </authorList>
    </citation>
    <scope>NUCLEOTIDE SEQUENCE</scope>
    <source>
        <strain evidence="2">Phyl III-seqv23</strain>
    </source>
</reference>
<protein>
    <submittedName>
        <fullName evidence="2">Uncharacterized protein</fullName>
    </submittedName>
</protein>
<feature type="transmembrane region" description="Helical" evidence="1">
    <location>
        <begin position="12"/>
        <end position="29"/>
    </location>
</feature>
<dbReference type="EMBL" id="LN899821">
    <property type="protein sequence ID" value="CUV20762.1"/>
    <property type="molecule type" value="Genomic_DNA"/>
</dbReference>
<gene>
    <name evidence="2" type="ORF">PSS4_v1_1720004</name>
</gene>
<sequence>MEIGDLGKSGSIVYIEGIVQIQFGFAILIG</sequence>
<evidence type="ECO:0000256" key="1">
    <source>
        <dbReference type="SAM" id="Phobius"/>
    </source>
</evidence>
<evidence type="ECO:0000313" key="2">
    <source>
        <dbReference type="EMBL" id="CUV20762.1"/>
    </source>
</evidence>
<organism evidence="2">
    <name type="scientific">Ralstonia solanacearum</name>
    <name type="common">Pseudomonas solanacearum</name>
    <dbReference type="NCBI Taxonomy" id="305"/>
    <lineage>
        <taxon>Bacteria</taxon>
        <taxon>Pseudomonadati</taxon>
        <taxon>Pseudomonadota</taxon>
        <taxon>Betaproteobacteria</taxon>
        <taxon>Burkholderiales</taxon>
        <taxon>Burkholderiaceae</taxon>
        <taxon>Ralstonia</taxon>
        <taxon>Ralstonia solanacearum species complex</taxon>
    </lineage>
</organism>
<proteinExistence type="predicted"/>
<name>A0A0S4UEZ3_RALSL</name>
<accession>A0A0S4UEZ3</accession>
<dbReference type="AlphaFoldDB" id="A0A0S4UEZ3"/>
<keyword evidence="1" id="KW-1133">Transmembrane helix</keyword>
<keyword evidence="1" id="KW-0812">Transmembrane</keyword>
<keyword evidence="1" id="KW-0472">Membrane</keyword>